<comment type="subcellular location">
    <subcellularLocation>
        <location evidence="1 6">Membrane</location>
        <topology evidence="1 6">Multi-pass membrane protein</topology>
    </subcellularLocation>
</comment>
<feature type="transmembrane region" description="Helical" evidence="6">
    <location>
        <begin position="14"/>
        <end position="36"/>
    </location>
</feature>
<evidence type="ECO:0000256" key="3">
    <source>
        <dbReference type="ARBA" id="ARBA00022692"/>
    </source>
</evidence>
<evidence type="ECO:0000313" key="7">
    <source>
        <dbReference type="EMBL" id="VDN05153.1"/>
    </source>
</evidence>
<organism evidence="9">
    <name type="scientific">Thelazia callipaeda</name>
    <name type="common">Oriental eyeworm</name>
    <name type="synonym">Parasitic nematode</name>
    <dbReference type="NCBI Taxonomy" id="103827"/>
    <lineage>
        <taxon>Eukaryota</taxon>
        <taxon>Metazoa</taxon>
        <taxon>Ecdysozoa</taxon>
        <taxon>Nematoda</taxon>
        <taxon>Chromadorea</taxon>
        <taxon>Rhabditida</taxon>
        <taxon>Spirurina</taxon>
        <taxon>Spiruromorpha</taxon>
        <taxon>Thelazioidea</taxon>
        <taxon>Thelaziidae</taxon>
        <taxon>Thelazia</taxon>
    </lineage>
</organism>
<keyword evidence="4 6" id="KW-1133">Transmembrane helix</keyword>
<feature type="transmembrane region" description="Helical" evidence="6">
    <location>
        <begin position="86"/>
        <end position="108"/>
    </location>
</feature>
<dbReference type="CDD" id="cd03127">
    <property type="entry name" value="tetraspanin_LEL"/>
    <property type="match status" value="1"/>
</dbReference>
<evidence type="ECO:0000256" key="4">
    <source>
        <dbReference type="ARBA" id="ARBA00022989"/>
    </source>
</evidence>
<reference evidence="9" key="1">
    <citation type="submission" date="2017-02" db="UniProtKB">
        <authorList>
            <consortium name="WormBaseParasite"/>
        </authorList>
    </citation>
    <scope>IDENTIFICATION</scope>
</reference>
<dbReference type="OMA" id="ADWLYHH"/>
<name>A0A0N5D406_THECL</name>
<sequence length="279" mass="32105">MIQCILNRTVQKKLFIFCNTVFWVFGLGSLIIGLWSYASKQNYVDLTPSLYGTYSTIGLCVAAGLTVMIISVIGSFGVWTESRLLLLAYTFFVLFLLTIQFVISILALNYHSDIYRHIRYDMEQSLQNHKEVFVSGQITWDQMQTLFHCCGVDGPEDWFGIAKWPNSSYVPDSCCDVIYFSPNSSKENCGKGKENWFSWYYRGCSQVYTDWLFEEIRVVAYISIIFILIEFVLLGLLLLLFQSARLNRMSYNGTHHACNHSKGVSIELPQERLLSNITR</sequence>
<evidence type="ECO:0000256" key="6">
    <source>
        <dbReference type="RuleBase" id="RU361218"/>
    </source>
</evidence>
<dbReference type="PANTHER" id="PTHR19282:SF477">
    <property type="entry name" value="TETRASPANIN"/>
    <property type="match status" value="1"/>
</dbReference>
<feature type="transmembrane region" description="Helical" evidence="6">
    <location>
        <begin position="56"/>
        <end position="79"/>
    </location>
</feature>
<dbReference type="PRINTS" id="PR00259">
    <property type="entry name" value="TMFOUR"/>
</dbReference>
<evidence type="ECO:0000256" key="1">
    <source>
        <dbReference type="ARBA" id="ARBA00004141"/>
    </source>
</evidence>
<protein>
    <recommendedName>
        <fullName evidence="6">Tetraspanin</fullName>
    </recommendedName>
</protein>
<reference evidence="7 8" key="2">
    <citation type="submission" date="2018-11" db="EMBL/GenBank/DDBJ databases">
        <authorList>
            <consortium name="Pathogen Informatics"/>
        </authorList>
    </citation>
    <scope>NUCLEOTIDE SEQUENCE [LARGE SCALE GENOMIC DNA]</scope>
</reference>
<dbReference type="Proteomes" id="UP000276776">
    <property type="component" value="Unassembled WGS sequence"/>
</dbReference>
<dbReference type="InterPro" id="IPR008952">
    <property type="entry name" value="Tetraspanin_EC2_sf"/>
</dbReference>
<dbReference type="EMBL" id="UYYF01004535">
    <property type="protein sequence ID" value="VDN05153.1"/>
    <property type="molecule type" value="Genomic_DNA"/>
</dbReference>
<keyword evidence="8" id="KW-1185">Reference proteome</keyword>
<comment type="similarity">
    <text evidence="2 6">Belongs to the tetraspanin (TM4SF) family.</text>
</comment>
<dbReference type="GO" id="GO:0005886">
    <property type="term" value="C:plasma membrane"/>
    <property type="evidence" value="ECO:0007669"/>
    <property type="project" value="TreeGrafter"/>
</dbReference>
<dbReference type="WBParaSite" id="TCLT_0000768401-mRNA-1">
    <property type="protein sequence ID" value="TCLT_0000768401-mRNA-1"/>
    <property type="gene ID" value="TCLT_0000768401"/>
</dbReference>
<dbReference type="Gene3D" id="1.10.1450.10">
    <property type="entry name" value="Tetraspanin"/>
    <property type="match status" value="1"/>
</dbReference>
<dbReference type="Pfam" id="PF00335">
    <property type="entry name" value="Tetraspanin"/>
    <property type="match status" value="1"/>
</dbReference>
<keyword evidence="3 6" id="KW-0812">Transmembrane</keyword>
<evidence type="ECO:0000256" key="5">
    <source>
        <dbReference type="ARBA" id="ARBA00023136"/>
    </source>
</evidence>
<proteinExistence type="inferred from homology"/>
<dbReference type="PIRSF" id="PIRSF002419">
    <property type="entry name" value="Tetraspanin"/>
    <property type="match status" value="1"/>
</dbReference>
<evidence type="ECO:0000313" key="9">
    <source>
        <dbReference type="WBParaSite" id="TCLT_0000768401-mRNA-1"/>
    </source>
</evidence>
<dbReference type="InterPro" id="IPR000301">
    <property type="entry name" value="Tetraspanin_animals"/>
</dbReference>
<evidence type="ECO:0000313" key="8">
    <source>
        <dbReference type="Proteomes" id="UP000276776"/>
    </source>
</evidence>
<evidence type="ECO:0000256" key="2">
    <source>
        <dbReference type="ARBA" id="ARBA00006840"/>
    </source>
</evidence>
<dbReference type="STRING" id="103827.A0A0N5D406"/>
<accession>A0A0N5D406</accession>
<keyword evidence="5 6" id="KW-0472">Membrane</keyword>
<dbReference type="PANTHER" id="PTHR19282">
    <property type="entry name" value="TETRASPANIN"/>
    <property type="match status" value="1"/>
</dbReference>
<dbReference type="AlphaFoldDB" id="A0A0N5D406"/>
<feature type="transmembrane region" description="Helical" evidence="6">
    <location>
        <begin position="218"/>
        <end position="241"/>
    </location>
</feature>
<dbReference type="InterPro" id="IPR018499">
    <property type="entry name" value="Tetraspanin/Peripherin"/>
</dbReference>
<dbReference type="SUPFAM" id="SSF48652">
    <property type="entry name" value="Tetraspanin"/>
    <property type="match status" value="1"/>
</dbReference>
<dbReference type="OrthoDB" id="432835at2759"/>
<gene>
    <name evidence="7" type="ORF">TCLT_LOCUS7673</name>
</gene>